<comment type="subcellular location">
    <subcellularLocation>
        <location evidence="1">Membrane</location>
        <topology evidence="1">Multi-pass membrane protein</topology>
    </subcellularLocation>
</comment>
<dbReference type="InterPro" id="IPR002076">
    <property type="entry name" value="ELO_fam"/>
</dbReference>
<gene>
    <name evidence="11" type="ORF">TKK_013719</name>
</gene>
<evidence type="ECO:0000313" key="12">
    <source>
        <dbReference type="Proteomes" id="UP001627154"/>
    </source>
</evidence>
<keyword evidence="12" id="KW-1185">Reference proteome</keyword>
<comment type="caution">
    <text evidence="11">The sequence shown here is derived from an EMBL/GenBank/DDBJ whole genome shotgun (WGS) entry which is preliminary data.</text>
</comment>
<organism evidence="11 12">
    <name type="scientific">Trichogramma kaykai</name>
    <dbReference type="NCBI Taxonomy" id="54128"/>
    <lineage>
        <taxon>Eukaryota</taxon>
        <taxon>Metazoa</taxon>
        <taxon>Ecdysozoa</taxon>
        <taxon>Arthropoda</taxon>
        <taxon>Hexapoda</taxon>
        <taxon>Insecta</taxon>
        <taxon>Pterygota</taxon>
        <taxon>Neoptera</taxon>
        <taxon>Endopterygota</taxon>
        <taxon>Hymenoptera</taxon>
        <taxon>Apocrita</taxon>
        <taxon>Proctotrupomorpha</taxon>
        <taxon>Chalcidoidea</taxon>
        <taxon>Trichogrammatidae</taxon>
        <taxon>Trichogramma</taxon>
    </lineage>
</organism>
<dbReference type="PANTHER" id="PTHR11157:SF103">
    <property type="entry name" value="ELONGATION OF VERY LONG CHAIN FATTY ACIDS PROTEIN"/>
    <property type="match status" value="1"/>
</dbReference>
<protein>
    <recommendedName>
        <fullName evidence="10">Elongation of very long chain fatty acids protein</fullName>
        <ecNumber evidence="10">2.3.1.199</ecNumber>
    </recommendedName>
    <alternativeName>
        <fullName evidence="10">Very-long-chain 3-oxoacyl-CoA synthase</fullName>
    </alternativeName>
</protein>
<proteinExistence type="inferred from homology"/>
<evidence type="ECO:0000256" key="7">
    <source>
        <dbReference type="ARBA" id="ARBA00023098"/>
    </source>
</evidence>
<keyword evidence="8 10" id="KW-0472">Membrane</keyword>
<dbReference type="PANTHER" id="PTHR11157">
    <property type="entry name" value="FATTY ACID ACYL TRANSFERASE-RELATED"/>
    <property type="match status" value="1"/>
</dbReference>
<evidence type="ECO:0000256" key="4">
    <source>
        <dbReference type="ARBA" id="ARBA00022692"/>
    </source>
</evidence>
<dbReference type="PROSITE" id="PS01188">
    <property type="entry name" value="ELO"/>
    <property type="match status" value="1"/>
</dbReference>
<dbReference type="InterPro" id="IPR030457">
    <property type="entry name" value="ELO_CS"/>
</dbReference>
<comment type="catalytic activity">
    <reaction evidence="10">
        <text>a very-long-chain acyl-CoA + malonyl-CoA + H(+) = a very-long-chain 3-oxoacyl-CoA + CO2 + CoA</text>
        <dbReference type="Rhea" id="RHEA:32727"/>
        <dbReference type="ChEBI" id="CHEBI:15378"/>
        <dbReference type="ChEBI" id="CHEBI:16526"/>
        <dbReference type="ChEBI" id="CHEBI:57287"/>
        <dbReference type="ChEBI" id="CHEBI:57384"/>
        <dbReference type="ChEBI" id="CHEBI:90725"/>
        <dbReference type="ChEBI" id="CHEBI:90736"/>
        <dbReference type="EC" id="2.3.1.199"/>
    </reaction>
</comment>
<dbReference type="Pfam" id="PF01151">
    <property type="entry name" value="ELO"/>
    <property type="match status" value="1"/>
</dbReference>
<feature type="transmembrane region" description="Helical" evidence="10">
    <location>
        <begin position="237"/>
        <end position="257"/>
    </location>
</feature>
<name>A0ABD2WFP9_9HYME</name>
<feature type="transmembrane region" description="Helical" evidence="10">
    <location>
        <begin position="67"/>
        <end position="86"/>
    </location>
</feature>
<dbReference type="EMBL" id="JBJJXI010000108">
    <property type="protein sequence ID" value="KAL3391820.1"/>
    <property type="molecule type" value="Genomic_DNA"/>
</dbReference>
<keyword evidence="7 10" id="KW-0443">Lipid metabolism</keyword>
<dbReference type="GO" id="GO:0016020">
    <property type="term" value="C:membrane"/>
    <property type="evidence" value="ECO:0007669"/>
    <property type="project" value="UniProtKB-SubCell"/>
</dbReference>
<keyword evidence="6 10" id="KW-1133">Transmembrane helix</keyword>
<dbReference type="EC" id="2.3.1.199" evidence="10"/>
<keyword evidence="9 10" id="KW-0275">Fatty acid biosynthesis</keyword>
<dbReference type="GO" id="GO:0009922">
    <property type="term" value="F:fatty acid elongase activity"/>
    <property type="evidence" value="ECO:0007669"/>
    <property type="project" value="UniProtKB-EC"/>
</dbReference>
<evidence type="ECO:0000256" key="8">
    <source>
        <dbReference type="ARBA" id="ARBA00023136"/>
    </source>
</evidence>
<feature type="transmembrane region" description="Helical" evidence="10">
    <location>
        <begin position="119"/>
        <end position="137"/>
    </location>
</feature>
<evidence type="ECO:0000256" key="5">
    <source>
        <dbReference type="ARBA" id="ARBA00022832"/>
    </source>
</evidence>
<feature type="transmembrane region" description="Helical" evidence="10">
    <location>
        <begin position="207"/>
        <end position="225"/>
    </location>
</feature>
<keyword evidence="5 10" id="KW-0276">Fatty acid metabolism</keyword>
<evidence type="ECO:0000256" key="10">
    <source>
        <dbReference type="RuleBase" id="RU361115"/>
    </source>
</evidence>
<sequence>MTYLMSLFVNNYHEILQSNKDPMVDTWPLMSSPKPVLLILAAYLTFVLKIGPWIMERRPAFELKTALILYNAFQVLFSIWLVTLTLNVNLLDLVFTDTCKADSAPADGVLQNTLSIGGWWYFFSKITELLDTVFFILRKKYNQVSFLHVYHHTITALFSWCYLKFLPGEQGIIIGFLNSFVHIVMYSYYLIAALGPEYKKYLWWKKYMTWLQLIQFGMMLIYLMYTLVFDCRMPKALTYFFVTNVIIFIYLFSDFYIKSYNKPKRK</sequence>
<keyword evidence="3 10" id="KW-0808">Transferase</keyword>
<feature type="transmembrane region" description="Helical" evidence="10">
    <location>
        <begin position="36"/>
        <end position="55"/>
    </location>
</feature>
<evidence type="ECO:0000256" key="2">
    <source>
        <dbReference type="ARBA" id="ARBA00022516"/>
    </source>
</evidence>
<reference evidence="11 12" key="1">
    <citation type="journal article" date="2024" name="bioRxiv">
        <title>A reference genome for Trichogramma kaykai: A tiny desert-dwelling parasitoid wasp with competing sex-ratio distorters.</title>
        <authorList>
            <person name="Culotta J."/>
            <person name="Lindsey A.R."/>
        </authorList>
    </citation>
    <scope>NUCLEOTIDE SEQUENCE [LARGE SCALE GENOMIC DNA]</scope>
    <source>
        <strain evidence="11 12">KSX58</strain>
    </source>
</reference>
<evidence type="ECO:0000313" key="11">
    <source>
        <dbReference type="EMBL" id="KAL3391820.1"/>
    </source>
</evidence>
<comment type="similarity">
    <text evidence="10">Belongs to the ELO family.</text>
</comment>
<accession>A0ABD2WFP9</accession>
<evidence type="ECO:0000256" key="9">
    <source>
        <dbReference type="ARBA" id="ARBA00023160"/>
    </source>
</evidence>
<keyword evidence="2 10" id="KW-0444">Lipid biosynthesis</keyword>
<feature type="transmembrane region" description="Helical" evidence="10">
    <location>
        <begin position="172"/>
        <end position="195"/>
    </location>
</feature>
<feature type="transmembrane region" description="Helical" evidence="10">
    <location>
        <begin position="149"/>
        <end position="166"/>
    </location>
</feature>
<keyword evidence="4 10" id="KW-0812">Transmembrane</keyword>
<evidence type="ECO:0000256" key="6">
    <source>
        <dbReference type="ARBA" id="ARBA00022989"/>
    </source>
</evidence>
<dbReference type="GO" id="GO:0006633">
    <property type="term" value="P:fatty acid biosynthetic process"/>
    <property type="evidence" value="ECO:0007669"/>
    <property type="project" value="UniProtKB-KW"/>
</dbReference>
<evidence type="ECO:0000256" key="3">
    <source>
        <dbReference type="ARBA" id="ARBA00022679"/>
    </source>
</evidence>
<dbReference type="Proteomes" id="UP001627154">
    <property type="component" value="Unassembled WGS sequence"/>
</dbReference>
<dbReference type="AlphaFoldDB" id="A0ABD2WFP9"/>
<evidence type="ECO:0000256" key="1">
    <source>
        <dbReference type="ARBA" id="ARBA00004141"/>
    </source>
</evidence>